<keyword evidence="1" id="KW-0472">Membrane</keyword>
<dbReference type="AlphaFoldDB" id="A0A372ZT27"/>
<name>A0A372ZT27_9ACTN</name>
<reference evidence="2 3" key="1">
    <citation type="submission" date="2018-08" db="EMBL/GenBank/DDBJ databases">
        <title>Diversity &amp; Physiological Properties of Lignin-Decomposing Actinobacteria from Soil.</title>
        <authorList>
            <person name="Roh S.G."/>
            <person name="Kim S.B."/>
        </authorList>
    </citation>
    <scope>NUCLEOTIDE SEQUENCE [LARGE SCALE GENOMIC DNA]</scope>
    <source>
        <strain evidence="2 3">MMS17-GH009</strain>
    </source>
</reference>
<evidence type="ECO:0000256" key="1">
    <source>
        <dbReference type="SAM" id="Phobius"/>
    </source>
</evidence>
<keyword evidence="1" id="KW-1133">Transmembrane helix</keyword>
<keyword evidence="3" id="KW-1185">Reference proteome</keyword>
<evidence type="ECO:0000313" key="3">
    <source>
        <dbReference type="Proteomes" id="UP000263377"/>
    </source>
</evidence>
<feature type="transmembrane region" description="Helical" evidence="1">
    <location>
        <begin position="29"/>
        <end position="49"/>
    </location>
</feature>
<protein>
    <submittedName>
        <fullName evidence="2">Uncharacterized protein</fullName>
    </submittedName>
</protein>
<proteinExistence type="predicted"/>
<evidence type="ECO:0000313" key="2">
    <source>
        <dbReference type="EMBL" id="RGD58560.1"/>
    </source>
</evidence>
<keyword evidence="1" id="KW-0812">Transmembrane</keyword>
<gene>
    <name evidence="2" type="ORF">DR950_12880</name>
</gene>
<sequence>MNVFKGLGVCILLAAVTVAMTQVPNADLVLLVVSVTIISISIVTFGASVRRSRRDRRLAGGGRRRA</sequence>
<comment type="caution">
    <text evidence="2">The sequence shown here is derived from an EMBL/GenBank/DDBJ whole genome shotgun (WGS) entry which is preliminary data.</text>
</comment>
<dbReference type="Proteomes" id="UP000263377">
    <property type="component" value="Unassembled WGS sequence"/>
</dbReference>
<dbReference type="RefSeq" id="WP_074002423.1">
    <property type="nucleotide sequence ID" value="NZ_QVIG01000001.1"/>
</dbReference>
<organism evidence="2 3">
    <name type="scientific">Kitasatospora xanthocidica</name>
    <dbReference type="NCBI Taxonomy" id="83382"/>
    <lineage>
        <taxon>Bacteria</taxon>
        <taxon>Bacillati</taxon>
        <taxon>Actinomycetota</taxon>
        <taxon>Actinomycetes</taxon>
        <taxon>Kitasatosporales</taxon>
        <taxon>Streptomycetaceae</taxon>
        <taxon>Kitasatospora</taxon>
    </lineage>
</organism>
<dbReference type="EMBL" id="QVIG01000001">
    <property type="protein sequence ID" value="RGD58560.1"/>
    <property type="molecule type" value="Genomic_DNA"/>
</dbReference>
<accession>A0A372ZT27</accession>